<evidence type="ECO:0000313" key="3">
    <source>
        <dbReference type="EMBL" id="AKL97340.1"/>
    </source>
</evidence>
<evidence type="ECO:0000256" key="1">
    <source>
        <dbReference type="PIRSR" id="PIRSR634015-1"/>
    </source>
</evidence>
<evidence type="ECO:0000313" key="4">
    <source>
        <dbReference type="Proteomes" id="UP000035704"/>
    </source>
</evidence>
<dbReference type="Gene3D" id="1.10.390.10">
    <property type="entry name" value="Neutral Protease Domain 2"/>
    <property type="match status" value="1"/>
</dbReference>
<dbReference type="InterPro" id="IPR027268">
    <property type="entry name" value="Peptidase_M4/M1_CTD_sf"/>
</dbReference>
<feature type="binding site" evidence="2">
    <location>
        <position position="371"/>
    </location>
    <ligand>
        <name>Zn(2+)</name>
        <dbReference type="ChEBI" id="CHEBI:29105"/>
        <note>catalytic</note>
    </ligand>
</feature>
<dbReference type="PATRIC" id="fig|84022.5.peg.1165"/>
<dbReference type="InterPro" id="IPR014782">
    <property type="entry name" value="Peptidase_M1_dom"/>
</dbReference>
<dbReference type="AlphaFoldDB" id="A0A0D8IAX7"/>
<keyword evidence="3" id="KW-0031">Aminopeptidase</keyword>
<dbReference type="PANTHER" id="PTHR45726:SF3">
    <property type="entry name" value="LEUKOTRIENE A-4 HYDROLASE"/>
    <property type="match status" value="1"/>
</dbReference>
<keyword evidence="2" id="KW-0862">Zinc</keyword>
<dbReference type="EMBL" id="CP009687">
    <property type="protein sequence ID" value="AKL97340.1"/>
    <property type="molecule type" value="Genomic_DNA"/>
</dbReference>
<reference evidence="3 4" key="1">
    <citation type="submission" date="2014-10" db="EMBL/GenBank/DDBJ databases">
        <title>Genome sequence of Clostridium aceticum DSM 1496.</title>
        <authorList>
            <person name="Poehlein A."/>
            <person name="Schiel-Bengelsdorf B."/>
            <person name="Gottschalk G."/>
            <person name="Duerre P."/>
            <person name="Daniel R."/>
        </authorList>
    </citation>
    <scope>NUCLEOTIDE SEQUENCE [LARGE SCALE GENOMIC DNA]</scope>
    <source>
        <strain evidence="3 4">DSM 1496</strain>
    </source>
</reference>
<sequence>MKINRKLKLIVLVFGLLFFTVSLHYVWDTTQIQRVTTSYHGEENLTEYTMTAVFMEENMSVECSQKIVYRNQQGGELADIYLHLYPNAFKQKEQVPFEEKEMQRAYPNGFNPGYIEIINIKQGRKPIEYKIMGEADTVLRITPEKPLQPGDTLQLFIDFIVKLPNAVGRMGYGENTVNITNWFPIIAVYDEKGWNLDPYYAIGDPFYSEVAKYNVEMSIPKEYKIAATGNIIKIQEGKDKNTYKIEARLVRNFVMILSQFFEIQEATLGDTKVISYSIEGHKGEAALQYGLDSLKIFNNLFGIYPYKQLSIVASDFFIGGMEYPNVVMIGQELYEMKEDFPLEYVVAHEVAHQWWYGIVGNNEVKEPWLDEALTEYTTLMYFEQKYGHHIKDQIYEKMIKAQYENYIDVESDGEEGILRSLKEFDSSWQYSSIVYSRGAMFIKELRDHMGDEAFFKALREYFEAFKFKNATTKDFYDICRKNTEKDLSELFQQWLNIKL</sequence>
<feature type="active site" description="Proton donor" evidence="1">
    <location>
        <position position="435"/>
    </location>
</feature>
<dbReference type="CDD" id="cd09604">
    <property type="entry name" value="M1_APN_like"/>
    <property type="match status" value="1"/>
</dbReference>
<dbReference type="GO" id="GO:0004177">
    <property type="term" value="F:aminopeptidase activity"/>
    <property type="evidence" value="ECO:0007669"/>
    <property type="project" value="UniProtKB-KW"/>
</dbReference>
<gene>
    <name evidence="3" type="ORF">CACET_c39120</name>
</gene>
<feature type="binding site" evidence="2">
    <location>
        <position position="352"/>
    </location>
    <ligand>
        <name>Zn(2+)</name>
        <dbReference type="ChEBI" id="CHEBI:29105"/>
        <note>catalytic</note>
    </ligand>
</feature>
<protein>
    <submittedName>
        <fullName evidence="3">Peptidase M1, membrane alanine aminopeptidase-like protein</fullName>
    </submittedName>
</protein>
<dbReference type="KEGG" id="cace:CACET_c39120"/>
<keyword evidence="3" id="KW-0378">Hydrolase</keyword>
<comment type="cofactor">
    <cofactor evidence="2">
        <name>Zn(2+)</name>
        <dbReference type="ChEBI" id="CHEBI:29105"/>
    </cofactor>
    <text evidence="2">Binds 1 zinc ion per subunit.</text>
</comment>
<dbReference type="SUPFAM" id="SSF55486">
    <property type="entry name" value="Metalloproteases ('zincins'), catalytic domain"/>
    <property type="match status" value="1"/>
</dbReference>
<keyword evidence="4" id="KW-1185">Reference proteome</keyword>
<dbReference type="GO" id="GO:0008270">
    <property type="term" value="F:zinc ion binding"/>
    <property type="evidence" value="ECO:0007669"/>
    <property type="project" value="InterPro"/>
</dbReference>
<proteinExistence type="predicted"/>
<dbReference type="Proteomes" id="UP000035704">
    <property type="component" value="Chromosome"/>
</dbReference>
<dbReference type="RefSeq" id="WP_044825657.1">
    <property type="nucleotide sequence ID" value="NZ_CP009687.1"/>
</dbReference>
<dbReference type="PANTHER" id="PTHR45726">
    <property type="entry name" value="LEUKOTRIENE A-4 HYDROLASE"/>
    <property type="match status" value="1"/>
</dbReference>
<keyword evidence="2" id="KW-0479">Metal-binding</keyword>
<feature type="binding site" evidence="2">
    <location>
        <position position="348"/>
    </location>
    <ligand>
        <name>Zn(2+)</name>
        <dbReference type="ChEBI" id="CHEBI:29105"/>
        <note>catalytic</note>
    </ligand>
</feature>
<dbReference type="Pfam" id="PF01433">
    <property type="entry name" value="Peptidase_M1"/>
    <property type="match status" value="1"/>
</dbReference>
<dbReference type="GO" id="GO:0008237">
    <property type="term" value="F:metallopeptidase activity"/>
    <property type="evidence" value="ECO:0007669"/>
    <property type="project" value="InterPro"/>
</dbReference>
<organism evidence="3 4">
    <name type="scientific">Clostridium aceticum</name>
    <dbReference type="NCBI Taxonomy" id="84022"/>
    <lineage>
        <taxon>Bacteria</taxon>
        <taxon>Bacillati</taxon>
        <taxon>Bacillota</taxon>
        <taxon>Clostridia</taxon>
        <taxon>Eubacteriales</taxon>
        <taxon>Clostridiaceae</taxon>
        <taxon>Clostridium</taxon>
    </lineage>
</organism>
<feature type="active site" description="Proton acceptor" evidence="1">
    <location>
        <position position="349"/>
    </location>
</feature>
<keyword evidence="3" id="KW-0645">Protease</keyword>
<name>A0A0D8IAX7_9CLOT</name>
<dbReference type="InterPro" id="IPR034015">
    <property type="entry name" value="M1_LTA4H"/>
</dbReference>
<dbReference type="STRING" id="84022.CACET_c39120"/>
<accession>A0A0D8IAX7</accession>
<evidence type="ECO:0000256" key="2">
    <source>
        <dbReference type="PIRSR" id="PIRSR634015-3"/>
    </source>
</evidence>